<evidence type="ECO:0000313" key="2">
    <source>
        <dbReference type="Proteomes" id="UP000323521"/>
    </source>
</evidence>
<dbReference type="InterPro" id="IPR038058">
    <property type="entry name" value="PhnH-like_sp"/>
</dbReference>
<evidence type="ECO:0000313" key="1">
    <source>
        <dbReference type="EMBL" id="ATW28752.1"/>
    </source>
</evidence>
<dbReference type="AlphaFoldDB" id="A0A3G1L1T1"/>
<protein>
    <submittedName>
        <fullName evidence="1">Phosphonate C-P lyase system protein PhnH</fullName>
    </submittedName>
</protein>
<dbReference type="SUPFAM" id="SSF159709">
    <property type="entry name" value="PhnH-like"/>
    <property type="match status" value="1"/>
</dbReference>
<accession>A0A3G1L1T1</accession>
<dbReference type="InterPro" id="IPR008772">
    <property type="entry name" value="Phosphonate_metab_PhnH"/>
</dbReference>
<dbReference type="GO" id="GO:0016829">
    <property type="term" value="F:lyase activity"/>
    <property type="evidence" value="ECO:0007669"/>
    <property type="project" value="UniProtKB-KW"/>
</dbReference>
<dbReference type="PIRSF" id="PIRSF020680">
    <property type="entry name" value="PhnH"/>
    <property type="match status" value="1"/>
</dbReference>
<dbReference type="Gene3D" id="3.40.50.11310">
    <property type="entry name" value="Bacterial phosphonate metabolism protein PhnH"/>
    <property type="match status" value="1"/>
</dbReference>
<dbReference type="Proteomes" id="UP000323521">
    <property type="component" value="Chromosome"/>
</dbReference>
<dbReference type="NCBIfam" id="TIGR03292">
    <property type="entry name" value="PhnH_redo"/>
    <property type="match status" value="1"/>
</dbReference>
<name>A0A3G1L1T1_FORW1</name>
<dbReference type="Pfam" id="PF05845">
    <property type="entry name" value="PhnH"/>
    <property type="match status" value="1"/>
</dbReference>
<proteinExistence type="predicted"/>
<keyword evidence="1" id="KW-0456">Lyase</keyword>
<sequence>MSRPGLISNIRKQADQVDLEAGCFPATLIMMLMLLDTEVTFQVYAGDAGETAKLINQLTYATTAPAERADFIFVLHTAQGGDLEQALKAAYPGDLLDPHQAATIIIETPSLTNEQDWILTGPGIEKESYVKVETKGNWVQLRAKKNGEYPLGVELIFTDPRGNILCLPRTTRITKKVVGSWDM</sequence>
<dbReference type="KEGG" id="fwa:DCMF_19425"/>
<dbReference type="GO" id="GO:0019634">
    <property type="term" value="P:organic phosphonate metabolic process"/>
    <property type="evidence" value="ECO:0007669"/>
    <property type="project" value="InterPro"/>
</dbReference>
<organism evidence="1 2">
    <name type="scientific">Formimonas warabiya</name>
    <dbReference type="NCBI Taxonomy" id="1761012"/>
    <lineage>
        <taxon>Bacteria</taxon>
        <taxon>Bacillati</taxon>
        <taxon>Bacillota</taxon>
        <taxon>Clostridia</taxon>
        <taxon>Eubacteriales</taxon>
        <taxon>Peptococcaceae</taxon>
        <taxon>Candidatus Formimonas</taxon>
    </lineage>
</organism>
<gene>
    <name evidence="1" type="ORF">DCMF_19425</name>
</gene>
<keyword evidence="2" id="KW-1185">Reference proteome</keyword>
<reference evidence="1 2" key="1">
    <citation type="submission" date="2016-10" db="EMBL/GenBank/DDBJ databases">
        <title>Complete Genome Sequence of Peptococcaceae strain DCMF.</title>
        <authorList>
            <person name="Edwards R.J."/>
            <person name="Holland S.I."/>
            <person name="Deshpande N.P."/>
            <person name="Wong Y.K."/>
            <person name="Ertan H."/>
            <person name="Manefield M."/>
            <person name="Russell T.L."/>
            <person name="Lee M.J."/>
        </authorList>
    </citation>
    <scope>NUCLEOTIDE SEQUENCE [LARGE SCALE GENOMIC DNA]</scope>
    <source>
        <strain evidence="1 2">DCMF</strain>
    </source>
</reference>
<dbReference type="EMBL" id="CP017634">
    <property type="protein sequence ID" value="ATW28752.1"/>
    <property type="molecule type" value="Genomic_DNA"/>
</dbReference>